<comment type="caution">
    <text evidence="5">The sequence shown here is derived from an EMBL/GenBank/DDBJ whole genome shotgun (WGS) entry which is preliminary data.</text>
</comment>
<keyword evidence="2" id="KW-0813">Transport</keyword>
<evidence type="ECO:0000256" key="1">
    <source>
        <dbReference type="ARBA" id="ARBA00008520"/>
    </source>
</evidence>
<dbReference type="InterPro" id="IPR006059">
    <property type="entry name" value="SBP"/>
</dbReference>
<dbReference type="Pfam" id="PF01547">
    <property type="entry name" value="SBP_bac_1"/>
    <property type="match status" value="1"/>
</dbReference>
<dbReference type="Proteomes" id="UP001501578">
    <property type="component" value="Unassembled WGS sequence"/>
</dbReference>
<protein>
    <submittedName>
        <fullName evidence="5">ABC transporter substrate-binding protein</fullName>
    </submittedName>
</protein>
<evidence type="ECO:0000256" key="4">
    <source>
        <dbReference type="SAM" id="SignalP"/>
    </source>
</evidence>
<evidence type="ECO:0000313" key="5">
    <source>
        <dbReference type="EMBL" id="GAA0945250.1"/>
    </source>
</evidence>
<evidence type="ECO:0000313" key="6">
    <source>
        <dbReference type="Proteomes" id="UP001501578"/>
    </source>
</evidence>
<dbReference type="PROSITE" id="PS51257">
    <property type="entry name" value="PROKAR_LIPOPROTEIN"/>
    <property type="match status" value="1"/>
</dbReference>
<accession>A0ABP4B2T5</accession>
<evidence type="ECO:0000256" key="3">
    <source>
        <dbReference type="ARBA" id="ARBA00022729"/>
    </source>
</evidence>
<keyword evidence="3 4" id="KW-0732">Signal</keyword>
<feature type="signal peptide" evidence="4">
    <location>
        <begin position="1"/>
        <end position="20"/>
    </location>
</feature>
<keyword evidence="6" id="KW-1185">Reference proteome</keyword>
<evidence type="ECO:0000256" key="2">
    <source>
        <dbReference type="ARBA" id="ARBA00022448"/>
    </source>
</evidence>
<dbReference type="SUPFAM" id="SSF53850">
    <property type="entry name" value="Periplasmic binding protein-like II"/>
    <property type="match status" value="1"/>
</dbReference>
<comment type="similarity">
    <text evidence="1">Belongs to the bacterial solute-binding protein 1 family.</text>
</comment>
<dbReference type="EMBL" id="BAAAHQ010000038">
    <property type="protein sequence ID" value="GAA0945250.1"/>
    <property type="molecule type" value="Genomic_DNA"/>
</dbReference>
<proteinExistence type="inferred from homology"/>
<reference evidence="6" key="1">
    <citation type="journal article" date="2019" name="Int. J. Syst. Evol. Microbiol.">
        <title>The Global Catalogue of Microorganisms (GCM) 10K type strain sequencing project: providing services to taxonomists for standard genome sequencing and annotation.</title>
        <authorList>
            <consortium name="The Broad Institute Genomics Platform"/>
            <consortium name="The Broad Institute Genome Sequencing Center for Infectious Disease"/>
            <person name="Wu L."/>
            <person name="Ma J."/>
        </authorList>
    </citation>
    <scope>NUCLEOTIDE SEQUENCE [LARGE SCALE GENOMIC DNA]</scope>
    <source>
        <strain evidence="6">JCM 11136</strain>
    </source>
</reference>
<dbReference type="Gene3D" id="3.40.190.10">
    <property type="entry name" value="Periplasmic binding protein-like II"/>
    <property type="match status" value="2"/>
</dbReference>
<sequence>MHARTITAVAILGVSLVACGNTGTSGTAASGSPASGGEGRGPITFASGKFEADGIAKIIEAWNAKNPNEKVNVVLLPESADEQRRKLMQNAQTKSDAFDLILTDVVWTAEFAANRWVDELTGVDVSPFLPPTVEAASYRGKLYAMPMFTGTGLFYYRNDLVKEPPKTWAEMKEICDRVLPKQKGMACYSGQHDKYEGLTVNFSEAINSAGGQFLDDSGQPQLTTDAAKAGASFLADGFKSGMIPKEAITYKEEEGRVAFQENKLLFYRNWAYMYEAANKKDGSSKVAGKVGVAPIPGLSGIGAGTLGGNNVALSSFSTKKQTAKDFLAFLTSAEQTKAFALVQSAPLARAALYDDPELIKLYPYLPALKEAILAAKPRPSAVKYGDVTAAIQEAAYSILSGAKPADQGLTELQTTLSGLLK</sequence>
<dbReference type="RefSeq" id="WP_343953485.1">
    <property type="nucleotide sequence ID" value="NZ_BAAAHQ010000038.1"/>
</dbReference>
<dbReference type="CDD" id="cd14750">
    <property type="entry name" value="PBP2_TMBP"/>
    <property type="match status" value="1"/>
</dbReference>
<dbReference type="PANTHER" id="PTHR30061">
    <property type="entry name" value="MALTOSE-BINDING PERIPLASMIC PROTEIN"/>
    <property type="match status" value="1"/>
</dbReference>
<gene>
    <name evidence="5" type="ORF">GCM10009560_60020</name>
</gene>
<dbReference type="PANTHER" id="PTHR30061:SF50">
    <property type="entry name" value="MALTOSE_MALTODEXTRIN-BINDING PERIPLASMIC PROTEIN"/>
    <property type="match status" value="1"/>
</dbReference>
<feature type="chain" id="PRO_5045312679" evidence="4">
    <location>
        <begin position="21"/>
        <end position="421"/>
    </location>
</feature>
<organism evidence="5 6">
    <name type="scientific">Nonomuraea longicatena</name>
    <dbReference type="NCBI Taxonomy" id="83682"/>
    <lineage>
        <taxon>Bacteria</taxon>
        <taxon>Bacillati</taxon>
        <taxon>Actinomycetota</taxon>
        <taxon>Actinomycetes</taxon>
        <taxon>Streptosporangiales</taxon>
        <taxon>Streptosporangiaceae</taxon>
        <taxon>Nonomuraea</taxon>
    </lineage>
</organism>
<name>A0ABP4B2T5_9ACTN</name>